<dbReference type="PANTHER" id="PTHR42923">
    <property type="entry name" value="PROTOPORPHYRINOGEN OXIDASE"/>
    <property type="match status" value="1"/>
</dbReference>
<proteinExistence type="predicted"/>
<evidence type="ECO:0000259" key="1">
    <source>
        <dbReference type="Pfam" id="PF01593"/>
    </source>
</evidence>
<sequence length="427" mass="47122">MKRIAVVGSGITGLGAAHLLAKQHHVTLFEREDYAGGHAHTVDVTLDGTTHGVDTGFLVFNHRTYPNLLALFNELNVPTAKSDMSFSVRLAGGAAKGLEWAGHSLNSVFAQRRNLLRPRFLRMLRDLLRFNKQATDDILHHRVGNLSLGEYLKRGGYSREMIDWYLVPMAACIWSCPTETMMAYPAKTFLQFCHNHGLLTGFEGRPQWYTVQGGSREYVKRILAGIHEVRLSTPVHAIHRGARQLPVVESARGRESFDAVVLATHSDTTLRLLAQPQLSEQSVFSRLRYQPNRAVLHTDASVLPKRQLAWSSWNYETHDAGGEPQVCCHYLINMLQPLPFKTPVVVSLNPITEPKNVIAEYEYDHPIFDAAAVAAQQDLSAIQGNGGVWFGGAWAGYGFHEDGLKAGLAAARGVLDALGVATARAAE</sequence>
<evidence type="ECO:0000313" key="2">
    <source>
        <dbReference type="EMBL" id="MFC3148436.1"/>
    </source>
</evidence>
<evidence type="ECO:0000313" key="3">
    <source>
        <dbReference type="Proteomes" id="UP001595556"/>
    </source>
</evidence>
<dbReference type="EMBL" id="JBHRTI010000007">
    <property type="protein sequence ID" value="MFC3148436.1"/>
    <property type="molecule type" value="Genomic_DNA"/>
</dbReference>
<dbReference type="RefSeq" id="WP_377304410.1">
    <property type="nucleotide sequence ID" value="NZ_CP180191.1"/>
</dbReference>
<dbReference type="Gene3D" id="3.50.50.60">
    <property type="entry name" value="FAD/NAD(P)-binding domain"/>
    <property type="match status" value="1"/>
</dbReference>
<feature type="domain" description="Amine oxidase" evidence="1">
    <location>
        <begin position="11"/>
        <end position="292"/>
    </location>
</feature>
<name>A0ABV7HA31_9BURK</name>
<accession>A0ABV7HA31</accession>
<keyword evidence="3" id="KW-1185">Reference proteome</keyword>
<dbReference type="SUPFAM" id="SSF51905">
    <property type="entry name" value="FAD/NAD(P)-binding domain"/>
    <property type="match status" value="1"/>
</dbReference>
<gene>
    <name evidence="2" type="ORF">ACFOEN_12465</name>
</gene>
<dbReference type="PANTHER" id="PTHR42923:SF17">
    <property type="entry name" value="AMINE OXIDASE DOMAIN-CONTAINING PROTEIN"/>
    <property type="match status" value="1"/>
</dbReference>
<dbReference type="Proteomes" id="UP001595556">
    <property type="component" value="Unassembled WGS sequence"/>
</dbReference>
<comment type="caution">
    <text evidence="2">The sequence shown here is derived from an EMBL/GenBank/DDBJ whole genome shotgun (WGS) entry which is preliminary data.</text>
</comment>
<organism evidence="2 3">
    <name type="scientific">Piscinibacterium candidicorallinum</name>
    <dbReference type="NCBI Taxonomy" id="1793872"/>
    <lineage>
        <taxon>Bacteria</taxon>
        <taxon>Pseudomonadati</taxon>
        <taxon>Pseudomonadota</taxon>
        <taxon>Betaproteobacteria</taxon>
        <taxon>Burkholderiales</taxon>
        <taxon>Piscinibacterium</taxon>
    </lineage>
</organism>
<dbReference type="InterPro" id="IPR002937">
    <property type="entry name" value="Amino_oxidase"/>
</dbReference>
<dbReference type="InterPro" id="IPR050464">
    <property type="entry name" value="Zeta_carotene_desat/Oxidored"/>
</dbReference>
<reference evidence="3" key="1">
    <citation type="journal article" date="2019" name="Int. J. Syst. Evol. Microbiol.">
        <title>The Global Catalogue of Microorganisms (GCM) 10K type strain sequencing project: providing services to taxonomists for standard genome sequencing and annotation.</title>
        <authorList>
            <consortium name="The Broad Institute Genomics Platform"/>
            <consortium name="The Broad Institute Genome Sequencing Center for Infectious Disease"/>
            <person name="Wu L."/>
            <person name="Ma J."/>
        </authorList>
    </citation>
    <scope>NUCLEOTIDE SEQUENCE [LARGE SCALE GENOMIC DNA]</scope>
    <source>
        <strain evidence="3">KCTC 52168</strain>
    </source>
</reference>
<dbReference type="InterPro" id="IPR036188">
    <property type="entry name" value="FAD/NAD-bd_sf"/>
</dbReference>
<protein>
    <submittedName>
        <fullName evidence="2">NAD(P)/FAD-dependent oxidoreductase</fullName>
    </submittedName>
</protein>
<dbReference type="Pfam" id="PF01593">
    <property type="entry name" value="Amino_oxidase"/>
    <property type="match status" value="1"/>
</dbReference>